<protein>
    <submittedName>
        <fullName evidence="5">GntR family transcriptional regulator</fullName>
    </submittedName>
</protein>
<dbReference type="SUPFAM" id="SSF64288">
    <property type="entry name" value="Chorismate lyase-like"/>
    <property type="match status" value="1"/>
</dbReference>
<keyword evidence="2" id="KW-0238">DNA-binding</keyword>
<keyword evidence="6" id="KW-1185">Reference proteome</keyword>
<dbReference type="Pfam" id="PF00392">
    <property type="entry name" value="GntR"/>
    <property type="match status" value="1"/>
</dbReference>
<organism evidence="5 6">
    <name type="scientific">Streptosporangium oxazolinicum</name>
    <dbReference type="NCBI Taxonomy" id="909287"/>
    <lineage>
        <taxon>Bacteria</taxon>
        <taxon>Bacillati</taxon>
        <taxon>Actinomycetota</taxon>
        <taxon>Actinomycetes</taxon>
        <taxon>Streptosporangiales</taxon>
        <taxon>Streptosporangiaceae</taxon>
        <taxon>Streptosporangium</taxon>
    </lineage>
</organism>
<dbReference type="InterPro" id="IPR050679">
    <property type="entry name" value="Bact_HTH_transcr_reg"/>
</dbReference>
<evidence type="ECO:0000256" key="1">
    <source>
        <dbReference type="ARBA" id="ARBA00023015"/>
    </source>
</evidence>
<feature type="domain" description="HTH gntR-type" evidence="4">
    <location>
        <begin position="5"/>
        <end position="73"/>
    </location>
</feature>
<dbReference type="Proteomes" id="UP001501251">
    <property type="component" value="Unassembled WGS sequence"/>
</dbReference>
<dbReference type="Pfam" id="PF07702">
    <property type="entry name" value="UTRA"/>
    <property type="match status" value="1"/>
</dbReference>
<sequence length="281" mass="30173">MSSSPVLHRKVAQYLRERIETGSIAPGSRMPSERVLAEQFDVSRVTVRQALKDLEKDGLVKVVAGARWVRREAPGLAAVRPAEPGAESIEEGATGLVSFSDLAEANGLTASSRVLKCLTRASSLDEADLLGIAPGAPLVELVRLRHLDGIPTLIDFSLIPEGLAPGLGELDFTTTSLYGTLAEQYGLHAIAADCVIEARGAAPEIAESLGLPPGDPVLEIVQTTFDENRRVVQWCRSVYRGDRYRFRAALEGAAGTLRGPRPRAATEATGRVVPDLARLYR</sequence>
<evidence type="ECO:0000313" key="6">
    <source>
        <dbReference type="Proteomes" id="UP001501251"/>
    </source>
</evidence>
<dbReference type="InterPro" id="IPR036390">
    <property type="entry name" value="WH_DNA-bd_sf"/>
</dbReference>
<dbReference type="RefSeq" id="WP_344918068.1">
    <property type="nucleotide sequence ID" value="NZ_BAABAQ010000003.1"/>
</dbReference>
<dbReference type="PROSITE" id="PS50949">
    <property type="entry name" value="HTH_GNTR"/>
    <property type="match status" value="1"/>
</dbReference>
<keyword evidence="1" id="KW-0805">Transcription regulation</keyword>
<reference evidence="6" key="1">
    <citation type="journal article" date="2019" name="Int. J. Syst. Evol. Microbiol.">
        <title>The Global Catalogue of Microorganisms (GCM) 10K type strain sequencing project: providing services to taxonomists for standard genome sequencing and annotation.</title>
        <authorList>
            <consortium name="The Broad Institute Genomics Platform"/>
            <consortium name="The Broad Institute Genome Sequencing Center for Infectious Disease"/>
            <person name="Wu L."/>
            <person name="Ma J."/>
        </authorList>
    </citation>
    <scope>NUCLEOTIDE SEQUENCE [LARGE SCALE GENOMIC DNA]</scope>
    <source>
        <strain evidence="6">JCM 17388</strain>
    </source>
</reference>
<dbReference type="SMART" id="SM00345">
    <property type="entry name" value="HTH_GNTR"/>
    <property type="match status" value="1"/>
</dbReference>
<gene>
    <name evidence="5" type="ORF">GCM10022252_26170</name>
</gene>
<dbReference type="CDD" id="cd07377">
    <property type="entry name" value="WHTH_GntR"/>
    <property type="match status" value="1"/>
</dbReference>
<accession>A0ABP8ASD5</accession>
<dbReference type="PRINTS" id="PR00035">
    <property type="entry name" value="HTHGNTR"/>
</dbReference>
<dbReference type="InterPro" id="IPR028978">
    <property type="entry name" value="Chorismate_lyase_/UTRA_dom_sf"/>
</dbReference>
<evidence type="ECO:0000313" key="5">
    <source>
        <dbReference type="EMBL" id="GAA4189376.1"/>
    </source>
</evidence>
<evidence type="ECO:0000256" key="3">
    <source>
        <dbReference type="ARBA" id="ARBA00023163"/>
    </source>
</evidence>
<dbReference type="PANTHER" id="PTHR44846">
    <property type="entry name" value="MANNOSYL-D-GLYCERATE TRANSPORT/METABOLISM SYSTEM REPRESSOR MNGR-RELATED"/>
    <property type="match status" value="1"/>
</dbReference>
<dbReference type="SMART" id="SM00866">
    <property type="entry name" value="UTRA"/>
    <property type="match status" value="1"/>
</dbReference>
<dbReference type="InterPro" id="IPR011663">
    <property type="entry name" value="UTRA"/>
</dbReference>
<dbReference type="PANTHER" id="PTHR44846:SF16">
    <property type="entry name" value="TRANSCRIPTIONAL REGULATOR PHNF-RELATED"/>
    <property type="match status" value="1"/>
</dbReference>
<dbReference type="InterPro" id="IPR036388">
    <property type="entry name" value="WH-like_DNA-bd_sf"/>
</dbReference>
<comment type="caution">
    <text evidence="5">The sequence shown here is derived from an EMBL/GenBank/DDBJ whole genome shotgun (WGS) entry which is preliminary data.</text>
</comment>
<dbReference type="SUPFAM" id="SSF46785">
    <property type="entry name" value="Winged helix' DNA-binding domain"/>
    <property type="match status" value="1"/>
</dbReference>
<keyword evidence="3" id="KW-0804">Transcription</keyword>
<dbReference type="InterPro" id="IPR000524">
    <property type="entry name" value="Tscrpt_reg_HTH_GntR"/>
</dbReference>
<evidence type="ECO:0000259" key="4">
    <source>
        <dbReference type="PROSITE" id="PS50949"/>
    </source>
</evidence>
<proteinExistence type="predicted"/>
<evidence type="ECO:0000256" key="2">
    <source>
        <dbReference type="ARBA" id="ARBA00023125"/>
    </source>
</evidence>
<dbReference type="Gene3D" id="1.10.10.10">
    <property type="entry name" value="Winged helix-like DNA-binding domain superfamily/Winged helix DNA-binding domain"/>
    <property type="match status" value="1"/>
</dbReference>
<dbReference type="EMBL" id="BAABAQ010000003">
    <property type="protein sequence ID" value="GAA4189376.1"/>
    <property type="molecule type" value="Genomic_DNA"/>
</dbReference>
<name>A0ABP8ASD5_9ACTN</name>
<dbReference type="Gene3D" id="3.40.1410.10">
    <property type="entry name" value="Chorismate lyase-like"/>
    <property type="match status" value="1"/>
</dbReference>